<dbReference type="InterPro" id="IPR016024">
    <property type="entry name" value="ARM-type_fold"/>
</dbReference>
<dbReference type="EMBL" id="JAGGNH010000001">
    <property type="protein sequence ID" value="KAJ0986105.1"/>
    <property type="molecule type" value="Genomic_DNA"/>
</dbReference>
<accession>A0A9D5D661</accession>
<organism evidence="1 2">
    <name type="scientific">Dioscorea zingiberensis</name>
    <dbReference type="NCBI Taxonomy" id="325984"/>
    <lineage>
        <taxon>Eukaryota</taxon>
        <taxon>Viridiplantae</taxon>
        <taxon>Streptophyta</taxon>
        <taxon>Embryophyta</taxon>
        <taxon>Tracheophyta</taxon>
        <taxon>Spermatophyta</taxon>
        <taxon>Magnoliopsida</taxon>
        <taxon>Liliopsida</taxon>
        <taxon>Dioscoreales</taxon>
        <taxon>Dioscoreaceae</taxon>
        <taxon>Dioscorea</taxon>
    </lineage>
</organism>
<evidence type="ECO:0000313" key="2">
    <source>
        <dbReference type="Proteomes" id="UP001085076"/>
    </source>
</evidence>
<dbReference type="InterPro" id="IPR019538">
    <property type="entry name" value="PSMD5"/>
</dbReference>
<keyword evidence="2" id="KW-1185">Reference proteome</keyword>
<protein>
    <recommendedName>
        <fullName evidence="3">ARM repeat superfamily protein</fullName>
    </recommendedName>
</protein>
<reference evidence="1" key="1">
    <citation type="submission" date="2021-03" db="EMBL/GenBank/DDBJ databases">
        <authorList>
            <person name="Li Z."/>
            <person name="Yang C."/>
        </authorList>
    </citation>
    <scope>NUCLEOTIDE SEQUENCE</scope>
    <source>
        <strain evidence="1">Dzin_1.0</strain>
        <tissue evidence="1">Leaf</tissue>
    </source>
</reference>
<dbReference type="AlphaFoldDB" id="A0A9D5D661"/>
<dbReference type="GO" id="GO:0043248">
    <property type="term" value="P:proteasome assembly"/>
    <property type="evidence" value="ECO:0007669"/>
    <property type="project" value="InterPro"/>
</dbReference>
<evidence type="ECO:0008006" key="3">
    <source>
        <dbReference type="Google" id="ProtNLM"/>
    </source>
</evidence>
<dbReference type="OrthoDB" id="10250600at2759"/>
<reference evidence="1" key="2">
    <citation type="journal article" date="2022" name="Hortic Res">
        <title>The genome of Dioscorea zingiberensis sheds light on the biosynthesis, origin and evolution of the medicinally important diosgenin saponins.</title>
        <authorList>
            <person name="Li Y."/>
            <person name="Tan C."/>
            <person name="Li Z."/>
            <person name="Guo J."/>
            <person name="Li S."/>
            <person name="Chen X."/>
            <person name="Wang C."/>
            <person name="Dai X."/>
            <person name="Yang H."/>
            <person name="Song W."/>
            <person name="Hou L."/>
            <person name="Xu J."/>
            <person name="Tong Z."/>
            <person name="Xu A."/>
            <person name="Yuan X."/>
            <person name="Wang W."/>
            <person name="Yang Q."/>
            <person name="Chen L."/>
            <person name="Sun Z."/>
            <person name="Wang K."/>
            <person name="Pan B."/>
            <person name="Chen J."/>
            <person name="Bao Y."/>
            <person name="Liu F."/>
            <person name="Qi X."/>
            <person name="Gang D.R."/>
            <person name="Wen J."/>
            <person name="Li J."/>
        </authorList>
    </citation>
    <scope>NUCLEOTIDE SEQUENCE</scope>
    <source>
        <strain evidence="1">Dzin_1.0</strain>
    </source>
</reference>
<dbReference type="Proteomes" id="UP001085076">
    <property type="component" value="Miscellaneous, Linkage group lg01"/>
</dbReference>
<sequence length="519" mass="56042">MAGAPTDLAPILEAASDFASYPGRQNDASAKEFLDRFPLPLLFSLMQTEADVSGVEGTIVACLERIFKTKYGASQIPHYAAFVEAGLQAKSQAIQCLACKAVHYMLENAEDKGNVKEIITGNIYPLLINCLLEGDELTSAASLEAINSIAQTPEGIKIIFPQGSEGYVQLKDVAAHCSSLARIRILSLVVKLFSLSSLAASAVYDSNLLGLFEDQINRQDGILMTLSALELLYELAESPHSARFLLKTTLLQLLTGLISNSSVDSIIRTRAVMISGRFLSRADVYTNIDGSRVSALLLAIDESLDRLNGQNTDEYERALEALGLIGTSQQGAALLLTSSSNVARHAIEAAFNRHGRGKQLAGLHALGSICGVDRSADSMLLNDNAEECLKRMIYAIAAETTKLTPSGLFLSVLQLGEREARLAAYRAISGLVARPWCLMEICSKQEIITLVTDANSEASKNCLEARYQCCVAINKALSASNMSTTAGIREKLQEALVRGPYLAKTRVEPQPLVMTAERF</sequence>
<dbReference type="Gene3D" id="1.25.10.10">
    <property type="entry name" value="Leucine-rich Repeat Variant"/>
    <property type="match status" value="1"/>
</dbReference>
<proteinExistence type="predicted"/>
<name>A0A9D5D661_9LILI</name>
<gene>
    <name evidence="1" type="ORF">J5N97_004461</name>
</gene>
<dbReference type="GO" id="GO:0005829">
    <property type="term" value="C:cytosol"/>
    <property type="evidence" value="ECO:0007669"/>
    <property type="project" value="TreeGrafter"/>
</dbReference>
<dbReference type="SUPFAM" id="SSF48371">
    <property type="entry name" value="ARM repeat"/>
    <property type="match status" value="1"/>
</dbReference>
<comment type="caution">
    <text evidence="1">The sequence shown here is derived from an EMBL/GenBank/DDBJ whole genome shotgun (WGS) entry which is preliminary data.</text>
</comment>
<dbReference type="PANTHER" id="PTHR13554:SF10">
    <property type="entry name" value="26S PROTEASOME NON-ATPASE REGULATORY SUBUNIT 5"/>
    <property type="match status" value="1"/>
</dbReference>
<evidence type="ECO:0000313" key="1">
    <source>
        <dbReference type="EMBL" id="KAJ0986105.1"/>
    </source>
</evidence>
<dbReference type="PANTHER" id="PTHR13554">
    <property type="entry name" value="26S PROTEASOME NON-ATPASE REGULATORY SUBUNIT 5-RELATED"/>
    <property type="match status" value="1"/>
</dbReference>
<dbReference type="Pfam" id="PF10508">
    <property type="entry name" value="Proteasom_PSMB"/>
    <property type="match status" value="1"/>
</dbReference>
<dbReference type="InterPro" id="IPR011989">
    <property type="entry name" value="ARM-like"/>
</dbReference>